<sequence length="366" mass="41262">MFENGRISTRQLAVLVIYFIIGDMLLILPSLTVAAAKQDAWLSGGLGFIVGWPVAWLLFRFSRLFPKLTLVEYNRRLLGKWLGAILTMFYLYYFLTNVSILLREAGDFLATQILTQTPIVVIHLLLIIALVWGVKSGLEAIARTGEAFFPWYLLLYVALIILLLPQAQIDRVQPIFGEGMRGIIYGSSYSSTFTFCEMAPFLMIFPQVVNGKHTERDYLIGAFLGGMAICSIVLLTLVVLGPNLIPSLLYPTYVAAQRINVGNFVQRVEAILAINWIISTYFKTILNFYALLLGITQFLKLRNHRSLAVPVGMIVCGTAFAVTPNTVYFNYVVNYYIYWDVTCAVVIPLLLFLVYGVRKKQLGHRL</sequence>
<keyword evidence="6 8" id="KW-1133">Transmembrane helix</keyword>
<evidence type="ECO:0000313" key="10">
    <source>
        <dbReference type="Proteomes" id="UP001469365"/>
    </source>
</evidence>
<evidence type="ECO:0000256" key="4">
    <source>
        <dbReference type="ARBA" id="ARBA00022544"/>
    </source>
</evidence>
<gene>
    <name evidence="9" type="ORF">WMW72_12505</name>
</gene>
<organism evidence="9 10">
    <name type="scientific">Paenibacillus filicis</name>
    <dbReference type="NCBI Taxonomy" id="669464"/>
    <lineage>
        <taxon>Bacteria</taxon>
        <taxon>Bacillati</taxon>
        <taxon>Bacillota</taxon>
        <taxon>Bacilli</taxon>
        <taxon>Bacillales</taxon>
        <taxon>Paenibacillaceae</taxon>
        <taxon>Paenibacillus</taxon>
    </lineage>
</organism>
<keyword evidence="3" id="KW-0813">Transport</keyword>
<feature type="transmembrane region" description="Helical" evidence="8">
    <location>
        <begin position="113"/>
        <end position="134"/>
    </location>
</feature>
<reference evidence="9 10" key="1">
    <citation type="submission" date="2024-04" db="EMBL/GenBank/DDBJ databases">
        <title>draft genome sequnece of Paenibacillus filicis.</title>
        <authorList>
            <person name="Kim D.-U."/>
        </authorList>
    </citation>
    <scope>NUCLEOTIDE SEQUENCE [LARGE SCALE GENOMIC DNA]</scope>
    <source>
        <strain evidence="9 10">KACC14197</strain>
    </source>
</reference>
<evidence type="ECO:0000256" key="2">
    <source>
        <dbReference type="ARBA" id="ARBA00007998"/>
    </source>
</evidence>
<dbReference type="PANTHER" id="PTHR34975:SF2">
    <property type="entry name" value="SPORE GERMINATION PROTEIN A2"/>
    <property type="match status" value="1"/>
</dbReference>
<feature type="transmembrane region" description="Helical" evidence="8">
    <location>
        <begin position="184"/>
        <end position="206"/>
    </location>
</feature>
<comment type="caution">
    <text evidence="9">The sequence shown here is derived from an EMBL/GenBank/DDBJ whole genome shotgun (WGS) entry which is preliminary data.</text>
</comment>
<feature type="transmembrane region" description="Helical" evidence="8">
    <location>
        <begin position="81"/>
        <end position="101"/>
    </location>
</feature>
<dbReference type="RefSeq" id="WP_341415816.1">
    <property type="nucleotide sequence ID" value="NZ_JBBPCC010000007.1"/>
</dbReference>
<evidence type="ECO:0000256" key="8">
    <source>
        <dbReference type="SAM" id="Phobius"/>
    </source>
</evidence>
<feature type="transmembrane region" description="Helical" evidence="8">
    <location>
        <begin position="307"/>
        <end position="329"/>
    </location>
</feature>
<comment type="similarity">
    <text evidence="2">Belongs to the amino acid-polyamine-organocation (APC) superfamily. Spore germination protein (SGP) (TC 2.A.3.9) family.</text>
</comment>
<keyword evidence="5 8" id="KW-0812">Transmembrane</keyword>
<evidence type="ECO:0000256" key="6">
    <source>
        <dbReference type="ARBA" id="ARBA00022989"/>
    </source>
</evidence>
<protein>
    <submittedName>
        <fullName evidence="9">Endospore germination permease</fullName>
    </submittedName>
</protein>
<feature type="transmembrane region" description="Helical" evidence="8">
    <location>
        <begin position="40"/>
        <end position="61"/>
    </location>
</feature>
<proteinExistence type="inferred from homology"/>
<feature type="transmembrane region" description="Helical" evidence="8">
    <location>
        <begin position="273"/>
        <end position="295"/>
    </location>
</feature>
<keyword evidence="7 8" id="KW-0472">Membrane</keyword>
<dbReference type="Pfam" id="PF03845">
    <property type="entry name" value="Spore_permease"/>
    <property type="match status" value="1"/>
</dbReference>
<dbReference type="Gene3D" id="1.20.1740.10">
    <property type="entry name" value="Amino acid/polyamine transporter I"/>
    <property type="match status" value="1"/>
</dbReference>
<keyword evidence="10" id="KW-1185">Reference proteome</keyword>
<feature type="transmembrane region" description="Helical" evidence="8">
    <location>
        <begin position="335"/>
        <end position="357"/>
    </location>
</feature>
<dbReference type="Proteomes" id="UP001469365">
    <property type="component" value="Unassembled WGS sequence"/>
</dbReference>
<keyword evidence="4" id="KW-0309">Germination</keyword>
<evidence type="ECO:0000256" key="5">
    <source>
        <dbReference type="ARBA" id="ARBA00022692"/>
    </source>
</evidence>
<feature type="transmembrane region" description="Helical" evidence="8">
    <location>
        <begin position="218"/>
        <end position="240"/>
    </location>
</feature>
<evidence type="ECO:0000256" key="3">
    <source>
        <dbReference type="ARBA" id="ARBA00022448"/>
    </source>
</evidence>
<evidence type="ECO:0000256" key="1">
    <source>
        <dbReference type="ARBA" id="ARBA00004141"/>
    </source>
</evidence>
<accession>A0ABU9DKK2</accession>
<evidence type="ECO:0000256" key="7">
    <source>
        <dbReference type="ARBA" id="ARBA00023136"/>
    </source>
</evidence>
<dbReference type="NCBIfam" id="TIGR00912">
    <property type="entry name" value="2A0309"/>
    <property type="match status" value="1"/>
</dbReference>
<comment type="subcellular location">
    <subcellularLocation>
        <location evidence="1">Membrane</location>
        <topology evidence="1">Multi-pass membrane protein</topology>
    </subcellularLocation>
</comment>
<feature type="transmembrane region" description="Helical" evidence="8">
    <location>
        <begin position="146"/>
        <end position="164"/>
    </location>
</feature>
<dbReference type="EMBL" id="JBBPCC010000007">
    <property type="protein sequence ID" value="MEK8128727.1"/>
    <property type="molecule type" value="Genomic_DNA"/>
</dbReference>
<dbReference type="InterPro" id="IPR004761">
    <property type="entry name" value="Spore_GerAB"/>
</dbReference>
<evidence type="ECO:0000313" key="9">
    <source>
        <dbReference type="EMBL" id="MEK8128727.1"/>
    </source>
</evidence>
<feature type="transmembrane region" description="Helical" evidence="8">
    <location>
        <begin position="12"/>
        <end position="34"/>
    </location>
</feature>
<dbReference type="PANTHER" id="PTHR34975">
    <property type="entry name" value="SPORE GERMINATION PROTEIN A2"/>
    <property type="match status" value="1"/>
</dbReference>
<name>A0ABU9DKK2_9BACL</name>